<dbReference type="AlphaFoldDB" id="Q92XX7"/>
<keyword evidence="2" id="KW-1185">Reference proteome</keyword>
<name>Q92XX7_RHIME</name>
<protein>
    <submittedName>
        <fullName evidence="1">Uncharacterized protein</fullName>
    </submittedName>
</protein>
<accession>Q92XX7</accession>
<dbReference type="KEGG" id="sme:SMa2031"/>
<dbReference type="EnsemblBacteria" id="AAK65769">
    <property type="protein sequence ID" value="AAK65769"/>
    <property type="gene ID" value="SMa2031"/>
</dbReference>
<dbReference type="PATRIC" id="fig|266834.11.peg.1160"/>
<dbReference type="PIR" id="G95400">
    <property type="entry name" value="G95400"/>
</dbReference>
<dbReference type="Proteomes" id="UP000001976">
    <property type="component" value="Plasmid pSymA"/>
</dbReference>
<keyword evidence="1" id="KW-0614">Plasmid</keyword>
<evidence type="ECO:0000313" key="1">
    <source>
        <dbReference type="EMBL" id="AAK65769.1"/>
    </source>
</evidence>
<dbReference type="HOGENOM" id="CLU_2013443_0_0_5"/>
<sequence length="123" mass="13886">MAKAVLVAAIPPLMLKNDDDPEGTPMEVFDGFRTALAGNRAQFFRDVPSGPFSGFNREGAAVHEGVLQNWWRQGMMGKRQGALRWRQGLLGNRPRPMTSRRSPCQRRCCTVRTTRSFRSPPRL</sequence>
<dbReference type="InterPro" id="IPR029058">
    <property type="entry name" value="AB_hydrolase_fold"/>
</dbReference>
<proteinExistence type="predicted"/>
<geneLocation type="plasmid" evidence="1 2">
    <name>pSymA</name>
</geneLocation>
<dbReference type="Gene3D" id="3.40.50.1820">
    <property type="entry name" value="alpha/beta hydrolase"/>
    <property type="match status" value="1"/>
</dbReference>
<reference evidence="2" key="2">
    <citation type="journal article" date="2001" name="Science">
        <title>The composite genome of the legume symbiont Sinorhizobium meliloti.</title>
        <authorList>
            <person name="Galibert F."/>
            <person name="Finan T.M."/>
            <person name="Long S.R."/>
            <person name="Puehler A."/>
            <person name="Abola P."/>
            <person name="Ampe F."/>
            <person name="Barloy-Hubler F."/>
            <person name="Barnett M.J."/>
            <person name="Becker A."/>
            <person name="Boistard P."/>
            <person name="Bothe G."/>
            <person name="Boutry M."/>
            <person name="Bowser L."/>
            <person name="Buhrmester J."/>
            <person name="Cadieu E."/>
            <person name="Capela D."/>
            <person name="Chain P."/>
            <person name="Cowie A."/>
            <person name="Davis R.W."/>
            <person name="Dreano S."/>
            <person name="Federspiel N.A."/>
            <person name="Fisher R.F."/>
            <person name="Gloux S."/>
            <person name="Godrie T."/>
            <person name="Goffeau A."/>
            <person name="Golding B."/>
            <person name="Gouzy J."/>
            <person name="Gurjal M."/>
            <person name="Hernandez-Lucas I."/>
            <person name="Hong A."/>
            <person name="Huizar L."/>
            <person name="Hyman R.W."/>
            <person name="Jones T."/>
            <person name="Kahn D."/>
            <person name="Kahn M.L."/>
            <person name="Kalman S."/>
            <person name="Keating D.H."/>
            <person name="Kiss E."/>
            <person name="Komp C."/>
            <person name="Lelaure V."/>
            <person name="Masuy D."/>
            <person name="Palm C."/>
            <person name="Peck M.C."/>
            <person name="Pohl T.M."/>
            <person name="Portetelle D."/>
            <person name="Purnelle B."/>
            <person name="Ramsperger U."/>
            <person name="Surzycki R."/>
            <person name="Thebault P."/>
            <person name="Vandenbol M."/>
            <person name="Vorhoelter F.J."/>
            <person name="Weidner S."/>
            <person name="Wells D.H."/>
            <person name="Wong K."/>
            <person name="Yeh K.-C."/>
            <person name="Batut J."/>
        </authorList>
    </citation>
    <scope>NUCLEOTIDE SEQUENCE [LARGE SCALE GENOMIC DNA]</scope>
    <source>
        <strain evidence="2">1021</strain>
        <plasmid evidence="2">Plasmid pSymA</plasmid>
    </source>
</reference>
<dbReference type="OrthoDB" id="9779853at2"/>
<reference evidence="1 2" key="1">
    <citation type="journal article" date="2001" name="Proc. Natl. Acad. Sci. U.S.A.">
        <title>Nucleotide sequence and predicted functions of the entire Sinorhizobium meliloti pSymA megaplasmid.</title>
        <authorList>
            <person name="Barnett M.J."/>
            <person name="Fisher R.F."/>
            <person name="Jones T."/>
            <person name="Komp C."/>
            <person name="Abola A.P."/>
            <person name="Barloy-Hubler F."/>
            <person name="Bowser L."/>
            <person name="Capela D."/>
            <person name="Galibert F."/>
            <person name="Gouzy J."/>
            <person name="Gurjal M."/>
            <person name="Hong A."/>
            <person name="Huizar L."/>
            <person name="Hyman R.W."/>
            <person name="Kahn D."/>
            <person name="Kahn M.L."/>
            <person name="Kalman S."/>
            <person name="Keating D.H."/>
            <person name="Palm C."/>
            <person name="Peck M.C."/>
            <person name="Surzycki R."/>
            <person name="Wells D.H."/>
            <person name="Yeh K.-C."/>
            <person name="Davis R.W."/>
            <person name="Federspiel N.A."/>
            <person name="Long S.R."/>
        </authorList>
    </citation>
    <scope>NUCLEOTIDE SEQUENCE [LARGE SCALE GENOMIC DNA]</scope>
    <source>
        <strain evidence="1 2">1021</strain>
        <plasmid evidence="2">Plasmid pSymA</plasmid>
    </source>
</reference>
<dbReference type="EMBL" id="AE006469">
    <property type="protein sequence ID" value="AAK65769.1"/>
    <property type="molecule type" value="Genomic_DNA"/>
</dbReference>
<gene>
    <name evidence="1" type="ORF">SMa2031</name>
</gene>
<organism evidence="1 2">
    <name type="scientific">Rhizobium meliloti (strain 1021)</name>
    <name type="common">Ensifer meliloti</name>
    <name type="synonym">Sinorhizobium meliloti</name>
    <dbReference type="NCBI Taxonomy" id="266834"/>
    <lineage>
        <taxon>Bacteria</taxon>
        <taxon>Pseudomonadati</taxon>
        <taxon>Pseudomonadota</taxon>
        <taxon>Alphaproteobacteria</taxon>
        <taxon>Hyphomicrobiales</taxon>
        <taxon>Rhizobiaceae</taxon>
        <taxon>Sinorhizobium/Ensifer group</taxon>
        <taxon>Sinorhizobium</taxon>
    </lineage>
</organism>
<evidence type="ECO:0000313" key="2">
    <source>
        <dbReference type="Proteomes" id="UP000001976"/>
    </source>
</evidence>